<evidence type="ECO:0000313" key="2">
    <source>
        <dbReference type="EMBL" id="CAH1001284.1"/>
    </source>
</evidence>
<dbReference type="Proteomes" id="UP000837803">
    <property type="component" value="Unassembled WGS sequence"/>
</dbReference>
<dbReference type="SUPFAM" id="SSF89360">
    <property type="entry name" value="HesB-like domain"/>
    <property type="match status" value="1"/>
</dbReference>
<dbReference type="Gene3D" id="2.60.300.12">
    <property type="entry name" value="HesB-like domain"/>
    <property type="match status" value="1"/>
</dbReference>
<evidence type="ECO:0000313" key="3">
    <source>
        <dbReference type="Proteomes" id="UP000837803"/>
    </source>
</evidence>
<dbReference type="RefSeq" id="WP_238751130.1">
    <property type="nucleotide sequence ID" value="NZ_CAKLPZ010000002.1"/>
</dbReference>
<accession>A0ABN8F7M7</accession>
<dbReference type="EMBL" id="CAKLPZ010000002">
    <property type="protein sequence ID" value="CAH1001284.1"/>
    <property type="molecule type" value="Genomic_DNA"/>
</dbReference>
<comment type="caution">
    <text evidence="2">The sequence shown here is derived from an EMBL/GenBank/DDBJ whole genome shotgun (WGS) entry which is preliminary data.</text>
</comment>
<dbReference type="InterPro" id="IPR016092">
    <property type="entry name" value="ATAP"/>
</dbReference>
<dbReference type="InterPro" id="IPR000361">
    <property type="entry name" value="ATAP_core_dom"/>
</dbReference>
<name>A0ABN8F7M7_9BACT</name>
<dbReference type="Pfam" id="PF01521">
    <property type="entry name" value="Fe-S_biosyn"/>
    <property type="match status" value="1"/>
</dbReference>
<sequence>MSADVHSPTKTKTTPITITPSAMEQLGRLRKDLGVAGDHFLRIGVRGGGCSGFEYQLGFDLPQEDDQKFMVGSEQVLMKAGHALYLLGMEIDWATDLNNRGFTFNNPNAKDTCGCGTSFSA</sequence>
<dbReference type="InterPro" id="IPR035903">
    <property type="entry name" value="HesB-like_dom_sf"/>
</dbReference>
<dbReference type="PANTHER" id="PTHR47265">
    <property type="entry name" value="IRON-SULFUR ASSEMBLY PROTEIN ISCA, CHLOROPLASTIC"/>
    <property type="match status" value="1"/>
</dbReference>
<keyword evidence="3" id="KW-1185">Reference proteome</keyword>
<dbReference type="PANTHER" id="PTHR47265:SF1">
    <property type="entry name" value="IRON-SULFUR ASSEMBLY PROTEIN ISCA, CHLOROPLASTIC"/>
    <property type="match status" value="1"/>
</dbReference>
<dbReference type="InterPro" id="IPR017870">
    <property type="entry name" value="FeS_cluster_insertion_CS"/>
</dbReference>
<proteinExistence type="predicted"/>
<feature type="domain" description="Core" evidence="1">
    <location>
        <begin position="16"/>
        <end position="116"/>
    </location>
</feature>
<organism evidence="2 3">
    <name type="scientific">Neolewinella maritima</name>
    <dbReference type="NCBI Taxonomy" id="1383882"/>
    <lineage>
        <taxon>Bacteria</taxon>
        <taxon>Pseudomonadati</taxon>
        <taxon>Bacteroidota</taxon>
        <taxon>Saprospiria</taxon>
        <taxon>Saprospirales</taxon>
        <taxon>Lewinellaceae</taxon>
        <taxon>Neolewinella</taxon>
    </lineage>
</organism>
<protein>
    <recommendedName>
        <fullName evidence="1">Core domain-containing protein</fullName>
    </recommendedName>
</protein>
<dbReference type="NCBIfam" id="TIGR00049">
    <property type="entry name" value="iron-sulfur cluster assembly accessory protein"/>
    <property type="match status" value="1"/>
</dbReference>
<reference evidence="2" key="1">
    <citation type="submission" date="2021-12" db="EMBL/GenBank/DDBJ databases">
        <authorList>
            <person name="Rodrigo-Torres L."/>
            <person name="Arahal R. D."/>
            <person name="Lucena T."/>
        </authorList>
    </citation>
    <scope>NUCLEOTIDE SEQUENCE</scope>
    <source>
        <strain evidence="2">CECT 8419</strain>
    </source>
</reference>
<dbReference type="InterPro" id="IPR031108">
    <property type="entry name" value="IscA_plant_cyanobact"/>
</dbReference>
<dbReference type="PROSITE" id="PS01152">
    <property type="entry name" value="HESB"/>
    <property type="match status" value="1"/>
</dbReference>
<gene>
    <name evidence="2" type="ORF">LEM8419_02185</name>
</gene>
<evidence type="ECO:0000259" key="1">
    <source>
        <dbReference type="Pfam" id="PF01521"/>
    </source>
</evidence>